<dbReference type="Proteomes" id="UP000256845">
    <property type="component" value="Unassembled WGS sequence"/>
</dbReference>
<evidence type="ECO:0008006" key="3">
    <source>
        <dbReference type="Google" id="ProtNLM"/>
    </source>
</evidence>
<evidence type="ECO:0000313" key="1">
    <source>
        <dbReference type="EMBL" id="RED52191.1"/>
    </source>
</evidence>
<evidence type="ECO:0000313" key="2">
    <source>
        <dbReference type="Proteomes" id="UP000256845"/>
    </source>
</evidence>
<reference evidence="1 2" key="1">
    <citation type="submission" date="2018-07" db="EMBL/GenBank/DDBJ databases">
        <title>Genomic Encyclopedia of Type Strains, Phase III (KMG-III): the genomes of soil and plant-associated and newly described type strains.</title>
        <authorList>
            <person name="Whitman W."/>
        </authorList>
    </citation>
    <scope>NUCLEOTIDE SEQUENCE [LARGE SCALE GENOMIC DNA]</scope>
    <source>
        <strain evidence="1 2">CECT 8488</strain>
    </source>
</reference>
<sequence>MMPAEGSVTDALILVPGYNHDPDDPHHSPSRIPDGHFYLWQTGAFSGRPVIPFPWYSGRQFRDVLRAWRAGYWDTYKWAYGDLSVAAAKRLSRMPPGHPVFAHSLGSRVVMKALEFTPGLFCRVILCNGAVHQKEALAVMESNPGVEFLNVAVKTDHVLSLAGAWFGPALGREATVGTGIAKYPGNVRQVVLDDPENQAWYKDHYGWSLQGDDPNSVGDHSYSFQWPGNWPLFHAFLQDGL</sequence>
<gene>
    <name evidence="1" type="ORF">DFP90_102209</name>
</gene>
<dbReference type="SUPFAM" id="SSF53474">
    <property type="entry name" value="alpha/beta-Hydrolases"/>
    <property type="match status" value="1"/>
</dbReference>
<name>A0A3D9HS80_9PROT</name>
<comment type="caution">
    <text evidence="1">The sequence shown here is derived from an EMBL/GenBank/DDBJ whole genome shotgun (WGS) entry which is preliminary data.</text>
</comment>
<accession>A0A3D9HS80</accession>
<dbReference type="InterPro" id="IPR029058">
    <property type="entry name" value="AB_hydrolase_fold"/>
</dbReference>
<protein>
    <recommendedName>
        <fullName evidence="3">Alpha/beta hydrolase</fullName>
    </recommendedName>
</protein>
<dbReference type="EMBL" id="QRDW01000002">
    <property type="protein sequence ID" value="RED52191.1"/>
    <property type="molecule type" value="Genomic_DNA"/>
</dbReference>
<organism evidence="1 2">
    <name type="scientific">Aestuariispira insulae</name>
    <dbReference type="NCBI Taxonomy" id="1461337"/>
    <lineage>
        <taxon>Bacteria</taxon>
        <taxon>Pseudomonadati</taxon>
        <taxon>Pseudomonadota</taxon>
        <taxon>Alphaproteobacteria</taxon>
        <taxon>Rhodospirillales</taxon>
        <taxon>Kiloniellaceae</taxon>
        <taxon>Aestuariispira</taxon>
    </lineage>
</organism>
<proteinExistence type="predicted"/>
<keyword evidence="2" id="KW-1185">Reference proteome</keyword>
<dbReference type="AlphaFoldDB" id="A0A3D9HS80"/>